<dbReference type="PANTHER" id="PTHR24320">
    <property type="entry name" value="RETINOL DEHYDROGENASE"/>
    <property type="match status" value="1"/>
</dbReference>
<organism evidence="3 4">
    <name type="scientific">Enteractinococcus fodinae</name>
    <dbReference type="NCBI Taxonomy" id="684663"/>
    <lineage>
        <taxon>Bacteria</taxon>
        <taxon>Bacillati</taxon>
        <taxon>Actinomycetota</taxon>
        <taxon>Actinomycetes</taxon>
        <taxon>Micrococcales</taxon>
        <taxon>Micrococcaceae</taxon>
    </lineage>
</organism>
<dbReference type="PANTHER" id="PTHR24320:SF148">
    <property type="entry name" value="NAD(P)-BINDING ROSSMANN-FOLD SUPERFAMILY PROTEIN"/>
    <property type="match status" value="1"/>
</dbReference>
<comment type="caution">
    <text evidence="3">The sequence shown here is derived from an EMBL/GenBank/DDBJ whole genome shotgun (WGS) entry which is preliminary data.</text>
</comment>
<dbReference type="InterPro" id="IPR002347">
    <property type="entry name" value="SDR_fam"/>
</dbReference>
<dbReference type="Gene3D" id="3.40.50.720">
    <property type="entry name" value="NAD(P)-binding Rossmann-like Domain"/>
    <property type="match status" value="1"/>
</dbReference>
<sequence length="305" mass="32977">MPTFDAQSTTDDILGDADLRGTRVLITGTSAGLGVETARSLSVRGAQVTGVVRDVEKARANLEEAGAQGVELFEADLASLASVREFTDAFQATGEEIDVLIANAGIMACPQATTEDGFELQFGTNHLGHFVLVNRLVPQLAADGRVVILSSAAHRHSDVNLDDPNFEHTPYEEWKAYGRSKTANALFALELDRRLQDRSIRATSVHPGVIETELMRHLTPETSKRSGARKMQRKTVGQGAATTIWAGFAADADDVGGKYAEDCAVSPVTDDPRERPGVMRYATDPESAQELWSLSEEMVGETFKL</sequence>
<evidence type="ECO:0000313" key="4">
    <source>
        <dbReference type="Proteomes" id="UP001183794"/>
    </source>
</evidence>
<evidence type="ECO:0000313" key="3">
    <source>
        <dbReference type="EMBL" id="MDR7348378.1"/>
    </source>
</evidence>
<name>A0ABU2B6J9_9MICC</name>
<dbReference type="Proteomes" id="UP001183794">
    <property type="component" value="Unassembled WGS sequence"/>
</dbReference>
<dbReference type="CDD" id="cd05327">
    <property type="entry name" value="retinol-DH_like_SDR_c_like"/>
    <property type="match status" value="1"/>
</dbReference>
<dbReference type="InterPro" id="IPR036291">
    <property type="entry name" value="NAD(P)-bd_dom_sf"/>
</dbReference>
<proteinExistence type="inferred from homology"/>
<dbReference type="Pfam" id="PF00106">
    <property type="entry name" value="adh_short"/>
    <property type="match status" value="1"/>
</dbReference>
<keyword evidence="2" id="KW-0560">Oxidoreductase</keyword>
<evidence type="ECO:0000256" key="2">
    <source>
        <dbReference type="ARBA" id="ARBA00023002"/>
    </source>
</evidence>
<gene>
    <name evidence="3" type="ORF">J2S62_002635</name>
</gene>
<comment type="similarity">
    <text evidence="1">Belongs to the short-chain dehydrogenases/reductases (SDR) family.</text>
</comment>
<dbReference type="RefSeq" id="WP_310175516.1">
    <property type="nucleotide sequence ID" value="NZ_BAABHE010000002.1"/>
</dbReference>
<dbReference type="EMBL" id="JAVDYJ010000001">
    <property type="protein sequence ID" value="MDR7348378.1"/>
    <property type="molecule type" value="Genomic_DNA"/>
</dbReference>
<dbReference type="SUPFAM" id="SSF51735">
    <property type="entry name" value="NAD(P)-binding Rossmann-fold domains"/>
    <property type="match status" value="1"/>
</dbReference>
<reference evidence="3 4" key="1">
    <citation type="submission" date="2023-07" db="EMBL/GenBank/DDBJ databases">
        <title>Sequencing the genomes of 1000 actinobacteria strains.</title>
        <authorList>
            <person name="Klenk H.-P."/>
        </authorList>
    </citation>
    <scope>NUCLEOTIDE SEQUENCE [LARGE SCALE GENOMIC DNA]</scope>
    <source>
        <strain evidence="3 4">DSM 22966</strain>
    </source>
</reference>
<evidence type="ECO:0000256" key="1">
    <source>
        <dbReference type="ARBA" id="ARBA00006484"/>
    </source>
</evidence>
<accession>A0ABU2B6J9</accession>
<dbReference type="PRINTS" id="PR00081">
    <property type="entry name" value="GDHRDH"/>
</dbReference>
<keyword evidence="4" id="KW-1185">Reference proteome</keyword>
<protein>
    <submittedName>
        <fullName evidence="3">NAD(P)-dependent dehydrogenase (Short-subunit alcohol dehydrogenase family)</fullName>
    </submittedName>
</protein>